<keyword evidence="3" id="KW-1185">Reference proteome</keyword>
<sequence>MARTIWTSWPSCARNYGRTALLPSIAPRSASNTTEPRDAAAFLARDERGTAVGFGEVTLRHDYVNGCDTSPVAFLEGLFVIPSHRSSGVARALCEVMEAWGRENGCTEFGSDALLSNAEGQNMHAALGFEERERVVYYRKML</sequence>
<dbReference type="SUPFAM" id="SSF55729">
    <property type="entry name" value="Acyl-CoA N-acyltransferases (Nat)"/>
    <property type="match status" value="1"/>
</dbReference>
<accession>A0A511MUC7</accession>
<organism evidence="2 3">
    <name type="scientific">Nocardia ninae NBRC 108245</name>
    <dbReference type="NCBI Taxonomy" id="1210091"/>
    <lineage>
        <taxon>Bacteria</taxon>
        <taxon>Bacillati</taxon>
        <taxon>Actinomycetota</taxon>
        <taxon>Actinomycetes</taxon>
        <taxon>Mycobacteriales</taxon>
        <taxon>Nocardiaceae</taxon>
        <taxon>Nocardia</taxon>
    </lineage>
</organism>
<dbReference type="PROSITE" id="PS51186">
    <property type="entry name" value="GNAT"/>
    <property type="match status" value="1"/>
</dbReference>
<dbReference type="PANTHER" id="PTHR43072:SF60">
    <property type="entry name" value="L-2,4-DIAMINOBUTYRIC ACID ACETYLTRANSFERASE"/>
    <property type="match status" value="1"/>
</dbReference>
<dbReference type="GO" id="GO:0016747">
    <property type="term" value="F:acyltransferase activity, transferring groups other than amino-acyl groups"/>
    <property type="evidence" value="ECO:0007669"/>
    <property type="project" value="InterPro"/>
</dbReference>
<dbReference type="NCBIfam" id="NF043067">
    <property type="entry name" value="AAC_6p_group_E"/>
    <property type="match status" value="1"/>
</dbReference>
<proteinExistence type="predicted"/>
<gene>
    <name evidence="2" type="ORF">NN4_85100</name>
</gene>
<dbReference type="InterPro" id="IPR016181">
    <property type="entry name" value="Acyl_CoA_acyltransferase"/>
</dbReference>
<dbReference type="Pfam" id="PF00583">
    <property type="entry name" value="Acetyltransf_1"/>
    <property type="match status" value="1"/>
</dbReference>
<dbReference type="Gene3D" id="3.40.630.30">
    <property type="match status" value="1"/>
</dbReference>
<dbReference type="Proteomes" id="UP000321424">
    <property type="component" value="Unassembled WGS sequence"/>
</dbReference>
<dbReference type="PANTHER" id="PTHR43072">
    <property type="entry name" value="N-ACETYLTRANSFERASE"/>
    <property type="match status" value="1"/>
</dbReference>
<comment type="caution">
    <text evidence="2">The sequence shown here is derived from an EMBL/GenBank/DDBJ whole genome shotgun (WGS) entry which is preliminary data.</text>
</comment>
<protein>
    <recommendedName>
        <fullName evidence="1">N-acetyltransferase domain-containing protein</fullName>
    </recommendedName>
</protein>
<evidence type="ECO:0000313" key="2">
    <source>
        <dbReference type="EMBL" id="GEM43991.1"/>
    </source>
</evidence>
<evidence type="ECO:0000259" key="1">
    <source>
        <dbReference type="PROSITE" id="PS51186"/>
    </source>
</evidence>
<dbReference type="EMBL" id="BJXA01000127">
    <property type="protein sequence ID" value="GEM43991.1"/>
    <property type="molecule type" value="Genomic_DNA"/>
</dbReference>
<evidence type="ECO:0000313" key="3">
    <source>
        <dbReference type="Proteomes" id="UP000321424"/>
    </source>
</evidence>
<reference evidence="2 3" key="1">
    <citation type="submission" date="2019-07" db="EMBL/GenBank/DDBJ databases">
        <title>Whole genome shotgun sequence of Nocardia ninae NBRC 108245.</title>
        <authorList>
            <person name="Hosoyama A."/>
            <person name="Uohara A."/>
            <person name="Ohji S."/>
            <person name="Ichikawa N."/>
        </authorList>
    </citation>
    <scope>NUCLEOTIDE SEQUENCE [LARGE SCALE GENOMIC DNA]</scope>
    <source>
        <strain evidence="2 3">NBRC 108245</strain>
    </source>
</reference>
<dbReference type="CDD" id="cd04301">
    <property type="entry name" value="NAT_SF"/>
    <property type="match status" value="1"/>
</dbReference>
<dbReference type="InterPro" id="IPR000182">
    <property type="entry name" value="GNAT_dom"/>
</dbReference>
<dbReference type="AlphaFoldDB" id="A0A511MUC7"/>
<feature type="domain" description="N-acetyltransferase" evidence="1">
    <location>
        <begin position="1"/>
        <end position="142"/>
    </location>
</feature>
<name>A0A511MUC7_9NOCA</name>